<accession>A0ABP0ULI8</accession>
<organism evidence="1 2">
    <name type="scientific">Sphagnum troendelagicum</name>
    <dbReference type="NCBI Taxonomy" id="128251"/>
    <lineage>
        <taxon>Eukaryota</taxon>
        <taxon>Viridiplantae</taxon>
        <taxon>Streptophyta</taxon>
        <taxon>Embryophyta</taxon>
        <taxon>Bryophyta</taxon>
        <taxon>Sphagnophytina</taxon>
        <taxon>Sphagnopsida</taxon>
        <taxon>Sphagnales</taxon>
        <taxon>Sphagnaceae</taxon>
        <taxon>Sphagnum</taxon>
    </lineage>
</organism>
<dbReference type="EMBL" id="OZ019895">
    <property type="protein sequence ID" value="CAK9221360.1"/>
    <property type="molecule type" value="Genomic_DNA"/>
</dbReference>
<reference evidence="1" key="1">
    <citation type="submission" date="2024-02" db="EMBL/GenBank/DDBJ databases">
        <authorList>
            <consortium name="ELIXIR-Norway"/>
            <consortium name="Elixir Norway"/>
        </authorList>
    </citation>
    <scope>NUCLEOTIDE SEQUENCE</scope>
</reference>
<proteinExistence type="predicted"/>
<evidence type="ECO:0000313" key="2">
    <source>
        <dbReference type="Proteomes" id="UP001497512"/>
    </source>
</evidence>
<protein>
    <submittedName>
        <fullName evidence="1">Uncharacterized protein</fullName>
    </submittedName>
</protein>
<keyword evidence="2" id="KW-1185">Reference proteome</keyword>
<sequence>MSPNHFVRLYVPGVEDLFAEGDRLVWIEHSGSRSRVISWRIWRNKTGGSQVDELQSTLNKEQKNPVDLDATALVGADGRPAEPMSVDT</sequence>
<evidence type="ECO:0000313" key="1">
    <source>
        <dbReference type="EMBL" id="CAK9221360.1"/>
    </source>
</evidence>
<gene>
    <name evidence="1" type="ORF">CSSPTR1EN2_LOCUS15917</name>
</gene>
<dbReference type="Proteomes" id="UP001497512">
    <property type="component" value="Chromosome 3"/>
</dbReference>
<name>A0ABP0ULI8_9BRYO</name>